<gene>
    <name evidence="3" type="ORF">PM001_LOCUS6787</name>
</gene>
<dbReference type="SUPFAM" id="SSF56672">
    <property type="entry name" value="DNA/RNA polymerases"/>
    <property type="match status" value="1"/>
</dbReference>
<evidence type="ECO:0000259" key="2">
    <source>
        <dbReference type="Pfam" id="PF07727"/>
    </source>
</evidence>
<accession>A0AAV1TJU3</accession>
<proteinExistence type="predicted"/>
<dbReference type="InterPro" id="IPR013103">
    <property type="entry name" value="RVT_2"/>
</dbReference>
<evidence type="ECO:0000256" key="1">
    <source>
        <dbReference type="SAM" id="MobiDB-lite"/>
    </source>
</evidence>
<feature type="domain" description="Reverse transcriptase Ty1/copia-type" evidence="2">
    <location>
        <begin position="44"/>
        <end position="131"/>
    </location>
</feature>
<dbReference type="PANTHER" id="PTHR11439">
    <property type="entry name" value="GAG-POL-RELATED RETROTRANSPOSON"/>
    <property type="match status" value="1"/>
</dbReference>
<dbReference type="Proteomes" id="UP001162060">
    <property type="component" value="Unassembled WGS sequence"/>
</dbReference>
<dbReference type="AlphaFoldDB" id="A0AAV1TJU3"/>
<reference evidence="3" key="1">
    <citation type="submission" date="2024-01" db="EMBL/GenBank/DDBJ databases">
        <authorList>
            <person name="Webb A."/>
        </authorList>
    </citation>
    <scope>NUCLEOTIDE SEQUENCE</scope>
    <source>
        <strain evidence="3">Pm1</strain>
    </source>
</reference>
<protein>
    <recommendedName>
        <fullName evidence="2">Reverse transcriptase Ty1/copia-type domain-containing protein</fullName>
    </recommendedName>
</protein>
<feature type="compositionally biased region" description="Acidic residues" evidence="1">
    <location>
        <begin position="18"/>
        <end position="39"/>
    </location>
</feature>
<name>A0AAV1TJU3_9STRA</name>
<comment type="caution">
    <text evidence="3">The sequence shown here is derived from an EMBL/GenBank/DDBJ whole genome shotgun (WGS) entry which is preliminary data.</text>
</comment>
<feature type="region of interest" description="Disordered" evidence="1">
    <location>
        <begin position="16"/>
        <end position="39"/>
    </location>
</feature>
<dbReference type="InterPro" id="IPR043502">
    <property type="entry name" value="DNA/RNA_pol_sf"/>
</dbReference>
<organism evidence="3 4">
    <name type="scientific">Peronospora matthiolae</name>
    <dbReference type="NCBI Taxonomy" id="2874970"/>
    <lineage>
        <taxon>Eukaryota</taxon>
        <taxon>Sar</taxon>
        <taxon>Stramenopiles</taxon>
        <taxon>Oomycota</taxon>
        <taxon>Peronosporomycetes</taxon>
        <taxon>Peronosporales</taxon>
        <taxon>Peronosporaceae</taxon>
        <taxon>Peronospora</taxon>
    </lineage>
</organism>
<dbReference type="PANTHER" id="PTHR11439:SF483">
    <property type="entry name" value="PEPTIDE SYNTHASE GLIP-LIKE, PUTATIVE (AFU_ORTHOLOGUE AFUA_3G12920)-RELATED"/>
    <property type="match status" value="1"/>
</dbReference>
<sequence length="245" mass="27602">MEDVFDSGRRDYVQAEVALEDEEGSTDEDSSCSNKEEEENVRDNDMIFVALYVDDLVIASNNNELLKSTKKALGDRFDMTDLGNLRNFFFGMEVDQDFTVGTISIRQSKFAKDILEKFGMEHSNPVKTPKEPGLNMTRSMCEGRCKHEDPMASIPYRNAVGCLMYLMEGTRPDLAAAVGVLSQFVAGPCPTRWQALKRVFRYVQGTQTHGIEFKPQAMTSFKATQMQTGLVTWKLDEAQVDTRSC</sequence>
<evidence type="ECO:0000313" key="4">
    <source>
        <dbReference type="Proteomes" id="UP001162060"/>
    </source>
</evidence>
<evidence type="ECO:0000313" key="3">
    <source>
        <dbReference type="EMBL" id="CAK7920678.1"/>
    </source>
</evidence>
<dbReference type="EMBL" id="CAKLBY020000052">
    <property type="protein sequence ID" value="CAK7920678.1"/>
    <property type="molecule type" value="Genomic_DNA"/>
</dbReference>
<dbReference type="Pfam" id="PF07727">
    <property type="entry name" value="RVT_2"/>
    <property type="match status" value="1"/>
</dbReference>